<dbReference type="Proteomes" id="UP000186091">
    <property type="component" value="Unassembled WGS sequence"/>
</dbReference>
<evidence type="ECO:0000313" key="6">
    <source>
        <dbReference type="EMBL" id="OKX83085.1"/>
    </source>
</evidence>
<dbReference type="PANTHER" id="PTHR30055">
    <property type="entry name" value="HTH-TYPE TRANSCRIPTIONAL REGULATOR RUTR"/>
    <property type="match status" value="1"/>
</dbReference>
<proteinExistence type="predicted"/>
<keyword evidence="3" id="KW-0804">Transcription</keyword>
<keyword evidence="2 4" id="KW-0238">DNA-binding</keyword>
<dbReference type="EMBL" id="LOQT01000013">
    <property type="protein sequence ID" value="OKX83085.1"/>
    <property type="molecule type" value="Genomic_DNA"/>
</dbReference>
<dbReference type="AlphaFoldDB" id="A0AB36IBF3"/>
<name>A0AB36IBF3_CORGT</name>
<feature type="domain" description="HTH tetR-type" evidence="5">
    <location>
        <begin position="12"/>
        <end position="71"/>
    </location>
</feature>
<dbReference type="InterPro" id="IPR050109">
    <property type="entry name" value="HTH-type_TetR-like_transc_reg"/>
</dbReference>
<dbReference type="InterPro" id="IPR049445">
    <property type="entry name" value="TetR_SbtR-like_C"/>
</dbReference>
<accession>A0AB36IBF3</accession>
<dbReference type="GO" id="GO:0000976">
    <property type="term" value="F:transcription cis-regulatory region binding"/>
    <property type="evidence" value="ECO:0007669"/>
    <property type="project" value="TreeGrafter"/>
</dbReference>
<dbReference type="InterPro" id="IPR036271">
    <property type="entry name" value="Tet_transcr_reg_TetR-rel_C_sf"/>
</dbReference>
<organism evidence="6 7">
    <name type="scientific">Corynebacterium glutamicum</name>
    <name type="common">Brevibacterium saccharolyticum</name>
    <dbReference type="NCBI Taxonomy" id="1718"/>
    <lineage>
        <taxon>Bacteria</taxon>
        <taxon>Bacillati</taxon>
        <taxon>Actinomycetota</taxon>
        <taxon>Actinomycetes</taxon>
        <taxon>Mycobacteriales</taxon>
        <taxon>Corynebacteriaceae</taxon>
        <taxon>Corynebacterium</taxon>
    </lineage>
</organism>
<evidence type="ECO:0000256" key="3">
    <source>
        <dbReference type="ARBA" id="ARBA00023163"/>
    </source>
</evidence>
<dbReference type="PRINTS" id="PR00455">
    <property type="entry name" value="HTHTETR"/>
</dbReference>
<feature type="DNA-binding region" description="H-T-H motif" evidence="4">
    <location>
        <begin position="34"/>
        <end position="53"/>
    </location>
</feature>
<dbReference type="Pfam" id="PF00440">
    <property type="entry name" value="TetR_N"/>
    <property type="match status" value="1"/>
</dbReference>
<dbReference type="PROSITE" id="PS50977">
    <property type="entry name" value="HTH_TETR_2"/>
    <property type="match status" value="1"/>
</dbReference>
<gene>
    <name evidence="6" type="ORF">AUP69_04765</name>
</gene>
<dbReference type="Pfam" id="PF21597">
    <property type="entry name" value="TetR_C_43"/>
    <property type="match status" value="1"/>
</dbReference>
<comment type="caution">
    <text evidence="6">The sequence shown here is derived from an EMBL/GenBank/DDBJ whole genome shotgun (WGS) entry which is preliminary data.</text>
</comment>
<evidence type="ECO:0000259" key="5">
    <source>
        <dbReference type="PROSITE" id="PS50977"/>
    </source>
</evidence>
<dbReference type="PANTHER" id="PTHR30055:SF234">
    <property type="entry name" value="HTH-TYPE TRANSCRIPTIONAL REGULATOR BETI"/>
    <property type="match status" value="1"/>
</dbReference>
<protein>
    <submittedName>
        <fullName evidence="6">TetR family transcriptional regulator</fullName>
    </submittedName>
</protein>
<keyword evidence="1" id="KW-0805">Transcription regulation</keyword>
<dbReference type="SUPFAM" id="SSF48498">
    <property type="entry name" value="Tetracyclin repressor-like, C-terminal domain"/>
    <property type="match status" value="1"/>
</dbReference>
<evidence type="ECO:0000313" key="7">
    <source>
        <dbReference type="Proteomes" id="UP000186091"/>
    </source>
</evidence>
<sequence length="187" mass="19527">MSTNKPMRADAVRNRRKILDAACEQTTVHGPDVGMDEIAAAAEVAVGTLYRHFPTKKSLLAAVIAEHVAKVAVDAEASLTRAADGSAAVDEVVGFLSRVADSSANNHAVKAAAKSLGVSEYGDQSDEARAGAALASLIALGQEAGDIRQGITVDDFYLLMTTAPTDQSAEVRHRWLELVLPGISTSA</sequence>
<dbReference type="SUPFAM" id="SSF46689">
    <property type="entry name" value="Homeodomain-like"/>
    <property type="match status" value="1"/>
</dbReference>
<evidence type="ECO:0000256" key="4">
    <source>
        <dbReference type="PROSITE-ProRule" id="PRU00335"/>
    </source>
</evidence>
<evidence type="ECO:0000256" key="1">
    <source>
        <dbReference type="ARBA" id="ARBA00023015"/>
    </source>
</evidence>
<dbReference type="Gene3D" id="1.10.357.10">
    <property type="entry name" value="Tetracycline Repressor, domain 2"/>
    <property type="match status" value="1"/>
</dbReference>
<dbReference type="RefSeq" id="WP_003856858.1">
    <property type="nucleotide sequence ID" value="NZ_JAAOYN010000001.1"/>
</dbReference>
<reference evidence="6 7" key="1">
    <citation type="submission" date="2015-12" db="EMBL/GenBank/DDBJ databases">
        <title>Genome sequence of Corynebacterium AS 1.542.</title>
        <authorList>
            <person name="Yang J."/>
            <person name="Yang S."/>
        </authorList>
    </citation>
    <scope>NUCLEOTIDE SEQUENCE [LARGE SCALE GENOMIC DNA]</scope>
    <source>
        <strain evidence="6 7">AS 1.542</strain>
    </source>
</reference>
<dbReference type="InterPro" id="IPR001647">
    <property type="entry name" value="HTH_TetR"/>
</dbReference>
<dbReference type="InterPro" id="IPR009057">
    <property type="entry name" value="Homeodomain-like_sf"/>
</dbReference>
<dbReference type="GO" id="GO:0003700">
    <property type="term" value="F:DNA-binding transcription factor activity"/>
    <property type="evidence" value="ECO:0007669"/>
    <property type="project" value="TreeGrafter"/>
</dbReference>
<evidence type="ECO:0000256" key="2">
    <source>
        <dbReference type="ARBA" id="ARBA00023125"/>
    </source>
</evidence>